<comment type="pathway">
    <text evidence="1 7">Cell wall biogenesis; peptidoglycan biosynthesis.</text>
</comment>
<keyword evidence="6 7" id="KW-0961">Cell wall biogenesis/degradation</keyword>
<evidence type="ECO:0000259" key="9">
    <source>
        <dbReference type="PROSITE" id="PS52029"/>
    </source>
</evidence>
<feature type="signal peptide" evidence="8">
    <location>
        <begin position="1"/>
        <end position="18"/>
    </location>
</feature>
<dbReference type="PROSITE" id="PS52029">
    <property type="entry name" value="LD_TPASE"/>
    <property type="match status" value="1"/>
</dbReference>
<comment type="caution">
    <text evidence="10">The sequence shown here is derived from an EMBL/GenBank/DDBJ whole genome shotgun (WGS) entry which is preliminary data.</text>
</comment>
<feature type="domain" description="L,D-TPase catalytic" evidence="9">
    <location>
        <begin position="278"/>
        <end position="453"/>
    </location>
</feature>
<reference evidence="10 11" key="1">
    <citation type="submission" date="2020-04" db="EMBL/GenBank/DDBJ databases">
        <authorList>
            <person name="Yin C."/>
        </authorList>
    </citation>
    <scope>NUCLEOTIDE SEQUENCE [LARGE SCALE GENOMIC DNA]</scope>
    <source>
        <strain evidence="10 11">Ae27</strain>
    </source>
</reference>
<sequence>MKACLFILLLFPGLSLNAQLPRQTGRMEDAGVRVFYQKTGGKPVWLTTGGRQNFDLFAAYLREAARLGLNKEDYGPALTTALADSSYKIPTAADSLHIDSVITATVIRFFSDVAYGHLVKLPVKYNGLPALQNTGIDIAAKLADNLLSGQFSYFLPSVEPSDTAYMAVKNCIAALYPIVMDTAFKEVPVTSLKADSSNAPLLLRLRQIGISDSLPGAGKVSLSARIRQAQRLFNMLDDGVLREPFLKALNVPLTYRLLELNNALNQLRWLHQYKKEAPVVLVNIPSTGLVFYQEGKPVLYSRVITGKKSTPTPTLGSDITEVVLFPYWTVPNRIAVRELLPQIKKDRQYLVDNQFEILDKKGHIVPPSTIDWNSLGGNNFPYVIRQNTGCDNSLGIVKLNFYSPFGVYLHDTPGKALFMLQQRFFSHGCVRVEEAVQLAHLLLDKEAAAMIALEAKGSQPDQRPVIFRVPVTTYVFILYNTAWTDATGQVRFYEDVYRENN</sequence>
<dbReference type="Proteomes" id="UP000570474">
    <property type="component" value="Unassembled WGS sequence"/>
</dbReference>
<dbReference type="AlphaFoldDB" id="A0A847RJI9"/>
<keyword evidence="5 7" id="KW-0573">Peptidoglycan synthesis</keyword>
<evidence type="ECO:0000313" key="11">
    <source>
        <dbReference type="Proteomes" id="UP000570474"/>
    </source>
</evidence>
<feature type="active site" description="Proton donor/acceptor" evidence="7">
    <location>
        <position position="410"/>
    </location>
</feature>
<dbReference type="RefSeq" id="WP_168869319.1">
    <property type="nucleotide sequence ID" value="NZ_JABAIA010000001.1"/>
</dbReference>
<gene>
    <name evidence="10" type="ORF">HGH92_03270</name>
</gene>
<feature type="chain" id="PRO_5032666024" evidence="8">
    <location>
        <begin position="19"/>
        <end position="501"/>
    </location>
</feature>
<evidence type="ECO:0000256" key="8">
    <source>
        <dbReference type="SAM" id="SignalP"/>
    </source>
</evidence>
<dbReference type="PANTHER" id="PTHR41533:SF2">
    <property type="entry name" value="BLR7131 PROTEIN"/>
    <property type="match status" value="1"/>
</dbReference>
<name>A0A847RJI9_9BACT</name>
<accession>A0A847RJI9</accession>
<dbReference type="PANTHER" id="PTHR41533">
    <property type="entry name" value="L,D-TRANSPEPTIDASE HI_1667-RELATED"/>
    <property type="match status" value="1"/>
</dbReference>
<evidence type="ECO:0000256" key="7">
    <source>
        <dbReference type="PROSITE-ProRule" id="PRU01373"/>
    </source>
</evidence>
<keyword evidence="4 7" id="KW-0133">Cell shape</keyword>
<dbReference type="InterPro" id="IPR038063">
    <property type="entry name" value="Transpep_catalytic_dom"/>
</dbReference>
<evidence type="ECO:0000256" key="6">
    <source>
        <dbReference type="ARBA" id="ARBA00023316"/>
    </source>
</evidence>
<evidence type="ECO:0000256" key="1">
    <source>
        <dbReference type="ARBA" id="ARBA00004752"/>
    </source>
</evidence>
<evidence type="ECO:0000256" key="3">
    <source>
        <dbReference type="ARBA" id="ARBA00022679"/>
    </source>
</evidence>
<keyword evidence="3" id="KW-0808">Transferase</keyword>
<dbReference type="InterPro" id="IPR005490">
    <property type="entry name" value="LD_TPept_cat_dom"/>
</dbReference>
<dbReference type="UniPathway" id="UPA00219"/>
<evidence type="ECO:0000256" key="4">
    <source>
        <dbReference type="ARBA" id="ARBA00022960"/>
    </source>
</evidence>
<evidence type="ECO:0000256" key="5">
    <source>
        <dbReference type="ARBA" id="ARBA00022984"/>
    </source>
</evidence>
<dbReference type="GO" id="GO:0016740">
    <property type="term" value="F:transferase activity"/>
    <property type="evidence" value="ECO:0007669"/>
    <property type="project" value="UniProtKB-KW"/>
</dbReference>
<dbReference type="GO" id="GO:0071555">
    <property type="term" value="P:cell wall organization"/>
    <property type="evidence" value="ECO:0007669"/>
    <property type="project" value="UniProtKB-UniRule"/>
</dbReference>
<keyword evidence="8" id="KW-0732">Signal</keyword>
<organism evidence="10 11">
    <name type="scientific">Chitinophaga varians</name>
    <dbReference type="NCBI Taxonomy" id="2202339"/>
    <lineage>
        <taxon>Bacteria</taxon>
        <taxon>Pseudomonadati</taxon>
        <taxon>Bacteroidota</taxon>
        <taxon>Chitinophagia</taxon>
        <taxon>Chitinophagales</taxon>
        <taxon>Chitinophagaceae</taxon>
        <taxon>Chitinophaga</taxon>
    </lineage>
</organism>
<dbReference type="GO" id="GO:0008360">
    <property type="term" value="P:regulation of cell shape"/>
    <property type="evidence" value="ECO:0007669"/>
    <property type="project" value="UniProtKB-UniRule"/>
</dbReference>
<dbReference type="InterPro" id="IPR045380">
    <property type="entry name" value="LD_TPept_scaffold_dom"/>
</dbReference>
<comment type="similarity">
    <text evidence="2">Belongs to the YkuD family.</text>
</comment>
<keyword evidence="11" id="KW-1185">Reference proteome</keyword>
<dbReference type="CDD" id="cd16913">
    <property type="entry name" value="YkuD_like"/>
    <property type="match status" value="1"/>
</dbReference>
<dbReference type="InterPro" id="IPR052905">
    <property type="entry name" value="LD-transpeptidase_YkuD-like"/>
</dbReference>
<dbReference type="Gene3D" id="2.40.440.10">
    <property type="entry name" value="L,D-transpeptidase catalytic domain-like"/>
    <property type="match status" value="1"/>
</dbReference>
<feature type="active site" description="Nucleophile" evidence="7">
    <location>
        <position position="429"/>
    </location>
</feature>
<protein>
    <submittedName>
        <fullName evidence="10">L,D-transpeptidase family protein</fullName>
    </submittedName>
</protein>
<dbReference type="Pfam" id="PF03734">
    <property type="entry name" value="YkuD"/>
    <property type="match status" value="1"/>
</dbReference>
<dbReference type="Pfam" id="PF20142">
    <property type="entry name" value="Scaffold"/>
    <property type="match status" value="1"/>
</dbReference>
<proteinExistence type="inferred from homology"/>
<dbReference type="EMBL" id="JABAIA010000001">
    <property type="protein sequence ID" value="NLR63316.1"/>
    <property type="molecule type" value="Genomic_DNA"/>
</dbReference>
<dbReference type="SUPFAM" id="SSF141523">
    <property type="entry name" value="L,D-transpeptidase catalytic domain-like"/>
    <property type="match status" value="1"/>
</dbReference>
<evidence type="ECO:0000313" key="10">
    <source>
        <dbReference type="EMBL" id="NLR63316.1"/>
    </source>
</evidence>
<dbReference type="GO" id="GO:0009252">
    <property type="term" value="P:peptidoglycan biosynthetic process"/>
    <property type="evidence" value="ECO:0007669"/>
    <property type="project" value="UniProtKB-UniPathway"/>
</dbReference>
<evidence type="ECO:0000256" key="2">
    <source>
        <dbReference type="ARBA" id="ARBA00005992"/>
    </source>
</evidence>
<dbReference type="GO" id="GO:0004180">
    <property type="term" value="F:carboxypeptidase activity"/>
    <property type="evidence" value="ECO:0007669"/>
    <property type="project" value="UniProtKB-ARBA"/>
</dbReference>